<dbReference type="InterPro" id="IPR036927">
    <property type="entry name" value="Cyt_c_oxase-like_su1_sf"/>
</dbReference>
<proteinExistence type="predicted"/>
<reference evidence="3" key="1">
    <citation type="submission" date="2015-10" db="EMBL/GenBank/DDBJ databases">
        <title>Niche specialization of a soil ammonia-oxidizing archaeon, Candidatus Nitrosocosmicus oleophilus.</title>
        <authorList>
            <person name="Jung M.-Y."/>
            <person name="Rhee S.-K."/>
        </authorList>
    </citation>
    <scope>NUCLEOTIDE SEQUENCE [LARGE SCALE GENOMIC DNA]</scope>
    <source>
        <strain evidence="3">MY3</strain>
    </source>
</reference>
<dbReference type="EMBL" id="CP012850">
    <property type="protein sequence ID" value="ALI35510.1"/>
    <property type="molecule type" value="Genomic_DNA"/>
</dbReference>
<dbReference type="RefSeq" id="WP_231100350.1">
    <property type="nucleotide sequence ID" value="NZ_CP012850.1"/>
</dbReference>
<evidence type="ECO:0000256" key="1">
    <source>
        <dbReference type="SAM" id="Phobius"/>
    </source>
</evidence>
<feature type="transmembrane region" description="Helical" evidence="1">
    <location>
        <begin position="65"/>
        <end position="90"/>
    </location>
</feature>
<sequence length="233" mass="25174">MSIYKSLFSTRLIRQNNGLELCSYILIVKVKEYGNDSAKNSTININLQMHNGENHQLNLVWTRRFITAAIVQGAIIVGLTVFIIFGEISILEPGVSRVIAGGGAGTWFTLGYVMYIVVGVIGVAVSALFYLYIERVLKKKYKDHNGARVFAWIHLILMNIGTTVAMALLMLAGYTGGAAMLPTSVGGLGFNAGQAHEVLAPFVEPIAIAILVLIFGIICGGIGFLVVNRKKGI</sequence>
<feature type="transmembrane region" description="Helical" evidence="1">
    <location>
        <begin position="110"/>
        <end position="133"/>
    </location>
</feature>
<dbReference type="Proteomes" id="UP000058925">
    <property type="component" value="Chromosome"/>
</dbReference>
<evidence type="ECO:0000313" key="3">
    <source>
        <dbReference type="Proteomes" id="UP000058925"/>
    </source>
</evidence>
<keyword evidence="3" id="KW-1185">Reference proteome</keyword>
<keyword evidence="1" id="KW-0812">Transmembrane</keyword>
<dbReference type="Gene3D" id="1.20.210.10">
    <property type="entry name" value="Cytochrome c oxidase-like, subunit I domain"/>
    <property type="match status" value="1"/>
</dbReference>
<dbReference type="KEGG" id="taa:NMY3_01306"/>
<protein>
    <submittedName>
        <fullName evidence="2">Uncharacterized protein</fullName>
    </submittedName>
</protein>
<keyword evidence="1" id="KW-0472">Membrane</keyword>
<feature type="transmembrane region" description="Helical" evidence="1">
    <location>
        <begin position="206"/>
        <end position="227"/>
    </location>
</feature>
<gene>
    <name evidence="2" type="ORF">NMY3_01306</name>
</gene>
<accession>A0A654LXG8</accession>
<feature type="transmembrane region" description="Helical" evidence="1">
    <location>
        <begin position="149"/>
        <end position="174"/>
    </location>
</feature>
<name>A0A654LXG8_9ARCH</name>
<evidence type="ECO:0000313" key="2">
    <source>
        <dbReference type="EMBL" id="ALI35510.1"/>
    </source>
</evidence>
<dbReference type="AlphaFoldDB" id="A0A654LXG8"/>
<dbReference type="GeneID" id="60421377"/>
<keyword evidence="1" id="KW-1133">Transmembrane helix</keyword>
<organism evidence="2 3">
    <name type="scientific">Candidatus Nitrosocosmicus oleophilus</name>
    <dbReference type="NCBI Taxonomy" id="1353260"/>
    <lineage>
        <taxon>Archaea</taxon>
        <taxon>Nitrososphaerota</taxon>
        <taxon>Nitrososphaeria</taxon>
        <taxon>Nitrososphaerales</taxon>
        <taxon>Nitrososphaeraceae</taxon>
        <taxon>Candidatus Nitrosocosmicus</taxon>
    </lineage>
</organism>